<name>Q2J664_FRACC</name>
<dbReference type="Proteomes" id="UP000001937">
    <property type="component" value="Chromosome"/>
</dbReference>
<dbReference type="AlphaFoldDB" id="Q2J664"/>
<proteinExistence type="predicted"/>
<dbReference type="EMBL" id="CP000249">
    <property type="protein sequence ID" value="ABD13228.1"/>
    <property type="molecule type" value="Genomic_DNA"/>
</dbReference>
<evidence type="ECO:0000256" key="1">
    <source>
        <dbReference type="SAM" id="MobiDB-lite"/>
    </source>
</evidence>
<dbReference type="KEGG" id="fra:Francci3_3878"/>
<reference evidence="2 3" key="1">
    <citation type="journal article" date="2007" name="Genome Res.">
        <title>Genome characteristics of facultatively symbiotic Frankia sp. strains reflect host range and host plant biogeography.</title>
        <authorList>
            <person name="Normand P."/>
            <person name="Lapierre P."/>
            <person name="Tisa L.S."/>
            <person name="Gogarten J.P."/>
            <person name="Alloisio N."/>
            <person name="Bagnarol E."/>
            <person name="Bassi C.A."/>
            <person name="Berry A.M."/>
            <person name="Bickhart D.M."/>
            <person name="Choisne N."/>
            <person name="Couloux A."/>
            <person name="Cournoyer B."/>
            <person name="Cruveiller S."/>
            <person name="Daubin V."/>
            <person name="Demange N."/>
            <person name="Francino M.P."/>
            <person name="Goltsman E."/>
            <person name="Huang Y."/>
            <person name="Kopp O.R."/>
            <person name="Labarre L."/>
            <person name="Lapidus A."/>
            <person name="Lavire C."/>
            <person name="Marechal J."/>
            <person name="Martinez M."/>
            <person name="Mastronunzio J.E."/>
            <person name="Mullin B.C."/>
            <person name="Niemann J."/>
            <person name="Pujic P."/>
            <person name="Rawnsley T."/>
            <person name="Rouy Z."/>
            <person name="Schenowitz C."/>
            <person name="Sellstedt A."/>
            <person name="Tavares F."/>
            <person name="Tomkins J.P."/>
            <person name="Vallenet D."/>
            <person name="Valverde C."/>
            <person name="Wall L.G."/>
            <person name="Wang Y."/>
            <person name="Medigue C."/>
            <person name="Benson D.R."/>
        </authorList>
    </citation>
    <scope>NUCLEOTIDE SEQUENCE [LARGE SCALE GENOMIC DNA]</scope>
    <source>
        <strain evidence="3">DSM 45818 / CECT 9043 / CcI3</strain>
    </source>
</reference>
<evidence type="ECO:0000313" key="2">
    <source>
        <dbReference type="EMBL" id="ABD13228.1"/>
    </source>
</evidence>
<sequence>MPALRPTPRRRPLGDLAREHAPPSVAAVGAVPRGGMIGTRVGGAHLGWRMPATGPLLRRAAGLVIGMAILIPAATALEGGGQPPAATAVAPARPPVIAAAVQR</sequence>
<protein>
    <submittedName>
        <fullName evidence="2">Uncharacterized protein</fullName>
    </submittedName>
</protein>
<organism evidence="2 3">
    <name type="scientific">Frankia casuarinae (strain DSM 45818 / CECT 9043 / HFP020203 / CcI3)</name>
    <dbReference type="NCBI Taxonomy" id="106370"/>
    <lineage>
        <taxon>Bacteria</taxon>
        <taxon>Bacillati</taxon>
        <taxon>Actinomycetota</taxon>
        <taxon>Actinomycetes</taxon>
        <taxon>Frankiales</taxon>
        <taxon>Frankiaceae</taxon>
        <taxon>Frankia</taxon>
    </lineage>
</organism>
<evidence type="ECO:0000313" key="3">
    <source>
        <dbReference type="Proteomes" id="UP000001937"/>
    </source>
</evidence>
<accession>Q2J664</accession>
<keyword evidence="3" id="KW-1185">Reference proteome</keyword>
<feature type="compositionally biased region" description="Basic and acidic residues" evidence="1">
    <location>
        <begin position="12"/>
        <end position="21"/>
    </location>
</feature>
<feature type="region of interest" description="Disordered" evidence="1">
    <location>
        <begin position="1"/>
        <end position="21"/>
    </location>
</feature>
<gene>
    <name evidence="2" type="ordered locus">Francci3_3878</name>
</gene>
<dbReference type="HOGENOM" id="CLU_2154649_0_0_11"/>